<reference evidence="5" key="1">
    <citation type="submission" date="2016-06" db="UniProtKB">
        <authorList>
            <consortium name="WormBaseParasite"/>
        </authorList>
    </citation>
    <scope>IDENTIFICATION</scope>
</reference>
<sequence length="73" mass="8355">MFALLFLCFLFKFQNVSDSNDEYEESVSRMKNNESGAENDSDVIINTGFFNKSDNNEDDSDDDDDVDDDNYSS</sequence>
<dbReference type="WBParaSite" id="GPUH_0002061901-mRNA-1">
    <property type="protein sequence ID" value="GPUH_0002061901-mRNA-1"/>
    <property type="gene ID" value="GPUH_0002061901"/>
</dbReference>
<evidence type="ECO:0000313" key="3">
    <source>
        <dbReference type="EMBL" id="VDN36370.1"/>
    </source>
</evidence>
<reference evidence="3 4" key="2">
    <citation type="submission" date="2018-11" db="EMBL/GenBank/DDBJ databases">
        <authorList>
            <consortium name="Pathogen Informatics"/>
        </authorList>
    </citation>
    <scope>NUCLEOTIDE SEQUENCE [LARGE SCALE GENOMIC DNA]</scope>
</reference>
<organism evidence="5">
    <name type="scientific">Gongylonema pulchrum</name>
    <dbReference type="NCBI Taxonomy" id="637853"/>
    <lineage>
        <taxon>Eukaryota</taxon>
        <taxon>Metazoa</taxon>
        <taxon>Ecdysozoa</taxon>
        <taxon>Nematoda</taxon>
        <taxon>Chromadorea</taxon>
        <taxon>Rhabditida</taxon>
        <taxon>Spirurina</taxon>
        <taxon>Spiruromorpha</taxon>
        <taxon>Spiruroidea</taxon>
        <taxon>Gongylonematidae</taxon>
        <taxon>Gongylonema</taxon>
    </lineage>
</organism>
<dbReference type="Proteomes" id="UP000271098">
    <property type="component" value="Unassembled WGS sequence"/>
</dbReference>
<gene>
    <name evidence="3" type="ORF">GPUH_LOCUS20593</name>
</gene>
<evidence type="ECO:0000256" key="2">
    <source>
        <dbReference type="SAM" id="SignalP"/>
    </source>
</evidence>
<protein>
    <submittedName>
        <fullName evidence="3 5">Uncharacterized protein</fullName>
    </submittedName>
</protein>
<feature type="signal peptide" evidence="2">
    <location>
        <begin position="1"/>
        <end position="18"/>
    </location>
</feature>
<name>A0A183EI03_9BILA</name>
<dbReference type="AlphaFoldDB" id="A0A183EI03"/>
<proteinExistence type="predicted"/>
<accession>A0A183EI03</accession>
<evidence type="ECO:0000313" key="5">
    <source>
        <dbReference type="WBParaSite" id="GPUH_0002061901-mRNA-1"/>
    </source>
</evidence>
<feature type="region of interest" description="Disordered" evidence="1">
    <location>
        <begin position="20"/>
        <end position="73"/>
    </location>
</feature>
<feature type="chain" id="PRO_5043139175" evidence="2">
    <location>
        <begin position="19"/>
        <end position="73"/>
    </location>
</feature>
<dbReference type="EMBL" id="UYRT01090731">
    <property type="protein sequence ID" value="VDN36370.1"/>
    <property type="molecule type" value="Genomic_DNA"/>
</dbReference>
<evidence type="ECO:0000256" key="1">
    <source>
        <dbReference type="SAM" id="MobiDB-lite"/>
    </source>
</evidence>
<evidence type="ECO:0000313" key="4">
    <source>
        <dbReference type="Proteomes" id="UP000271098"/>
    </source>
</evidence>
<feature type="compositionally biased region" description="Acidic residues" evidence="1">
    <location>
        <begin position="56"/>
        <end position="73"/>
    </location>
</feature>
<keyword evidence="2" id="KW-0732">Signal</keyword>
<keyword evidence="4" id="KW-1185">Reference proteome</keyword>